<evidence type="ECO:0000256" key="3">
    <source>
        <dbReference type="ARBA" id="ARBA00023157"/>
    </source>
</evidence>
<sequence>MQEFFRHSLKMAIFGTSTRNLMKLKNLLIIVLSAALMAACNNRKSDEFIINGLVQGEQPGEVYLQKSKDGRFEILDTARVENGRFTFRGTVSTPDIYYIALDENRYISFFNEPATINVTFHTDSLMSPKVNGSASDVQYREYLKMQEEQRSARIGLFSGYNEASRSNDTARMKALEKELEAMEQDQLAVVIDYIGKNSKSFVTPYIAMRHSHYMELEDMEKVLATFDKSILQSPFAVMFADRIAILQNVAIGKTAPEFSMNNPDGQPVALSQFRGKVVLVDFWAAWCGPCRAENPNVVAAYKKFNIKGFDVLGVSLDRDKESWLKAISDDNLTWTHVSDLQYWQNAAAKLYGVNSIPSNVLLDQDGVIIARNLRGEDLHKKLEELFGAV</sequence>
<dbReference type="EMBL" id="VSSQ01000139">
    <property type="protein sequence ID" value="MPL80616.1"/>
    <property type="molecule type" value="Genomic_DNA"/>
</dbReference>
<gene>
    <name evidence="6" type="primary">resA_23</name>
    <name evidence="6" type="ORF">SDC9_26517</name>
</gene>
<evidence type="ECO:0000256" key="2">
    <source>
        <dbReference type="ARBA" id="ARBA00022748"/>
    </source>
</evidence>
<keyword evidence="4" id="KW-0676">Redox-active center</keyword>
<name>A0A644UNH6_9ZZZZ</name>
<dbReference type="InterPro" id="IPR000866">
    <property type="entry name" value="AhpC/TSA"/>
</dbReference>
<dbReference type="GO" id="GO:0030313">
    <property type="term" value="C:cell envelope"/>
    <property type="evidence" value="ECO:0007669"/>
    <property type="project" value="UniProtKB-SubCell"/>
</dbReference>
<dbReference type="GO" id="GO:0016491">
    <property type="term" value="F:oxidoreductase activity"/>
    <property type="evidence" value="ECO:0007669"/>
    <property type="project" value="InterPro"/>
</dbReference>
<feature type="domain" description="Thioredoxin" evidence="5">
    <location>
        <begin position="249"/>
        <end position="389"/>
    </location>
</feature>
<dbReference type="SUPFAM" id="SSF52833">
    <property type="entry name" value="Thioredoxin-like"/>
    <property type="match status" value="1"/>
</dbReference>
<evidence type="ECO:0000256" key="4">
    <source>
        <dbReference type="ARBA" id="ARBA00023284"/>
    </source>
</evidence>
<protein>
    <submittedName>
        <fullName evidence="6">Thiol-disulfide oxidoreductase ResA</fullName>
    </submittedName>
</protein>
<organism evidence="6">
    <name type="scientific">bioreactor metagenome</name>
    <dbReference type="NCBI Taxonomy" id="1076179"/>
    <lineage>
        <taxon>unclassified sequences</taxon>
        <taxon>metagenomes</taxon>
        <taxon>ecological metagenomes</taxon>
    </lineage>
</organism>
<dbReference type="PANTHER" id="PTHR42852">
    <property type="entry name" value="THIOL:DISULFIDE INTERCHANGE PROTEIN DSBE"/>
    <property type="match status" value="1"/>
</dbReference>
<comment type="subcellular location">
    <subcellularLocation>
        <location evidence="1">Cell envelope</location>
    </subcellularLocation>
</comment>
<dbReference type="PROSITE" id="PS00194">
    <property type="entry name" value="THIOREDOXIN_1"/>
    <property type="match status" value="1"/>
</dbReference>
<evidence type="ECO:0000259" key="5">
    <source>
        <dbReference type="PROSITE" id="PS51352"/>
    </source>
</evidence>
<dbReference type="CDD" id="cd02966">
    <property type="entry name" value="TlpA_like_family"/>
    <property type="match status" value="1"/>
</dbReference>
<dbReference type="InterPro" id="IPR050553">
    <property type="entry name" value="Thioredoxin_ResA/DsbE_sf"/>
</dbReference>
<comment type="caution">
    <text evidence="6">The sequence shown here is derived from an EMBL/GenBank/DDBJ whole genome shotgun (WGS) entry which is preliminary data.</text>
</comment>
<dbReference type="InterPro" id="IPR013766">
    <property type="entry name" value="Thioredoxin_domain"/>
</dbReference>
<dbReference type="GO" id="GO:0016209">
    <property type="term" value="F:antioxidant activity"/>
    <property type="evidence" value="ECO:0007669"/>
    <property type="project" value="InterPro"/>
</dbReference>
<evidence type="ECO:0000313" key="6">
    <source>
        <dbReference type="EMBL" id="MPL80616.1"/>
    </source>
</evidence>
<dbReference type="InterPro" id="IPR017937">
    <property type="entry name" value="Thioredoxin_CS"/>
</dbReference>
<keyword evidence="3" id="KW-1015">Disulfide bond</keyword>
<dbReference type="Pfam" id="PF00578">
    <property type="entry name" value="AhpC-TSA"/>
    <property type="match status" value="1"/>
</dbReference>
<keyword evidence="2" id="KW-0201">Cytochrome c-type biogenesis</keyword>
<proteinExistence type="predicted"/>
<dbReference type="PANTHER" id="PTHR42852:SF6">
    <property type="entry name" value="THIOL:DISULFIDE INTERCHANGE PROTEIN DSBE"/>
    <property type="match status" value="1"/>
</dbReference>
<dbReference type="InterPro" id="IPR036249">
    <property type="entry name" value="Thioredoxin-like_sf"/>
</dbReference>
<evidence type="ECO:0000256" key="1">
    <source>
        <dbReference type="ARBA" id="ARBA00004196"/>
    </source>
</evidence>
<reference evidence="6" key="1">
    <citation type="submission" date="2019-08" db="EMBL/GenBank/DDBJ databases">
        <authorList>
            <person name="Kucharzyk K."/>
            <person name="Murdoch R.W."/>
            <person name="Higgins S."/>
            <person name="Loffler F."/>
        </authorList>
    </citation>
    <scope>NUCLEOTIDE SEQUENCE</scope>
</reference>
<dbReference type="AlphaFoldDB" id="A0A644UNH6"/>
<dbReference type="GO" id="GO:0017004">
    <property type="term" value="P:cytochrome complex assembly"/>
    <property type="evidence" value="ECO:0007669"/>
    <property type="project" value="UniProtKB-KW"/>
</dbReference>
<dbReference type="InterPro" id="IPR025380">
    <property type="entry name" value="DUF4369"/>
</dbReference>
<accession>A0A644UNH6</accession>
<dbReference type="Gene3D" id="3.40.30.10">
    <property type="entry name" value="Glutaredoxin"/>
    <property type="match status" value="1"/>
</dbReference>
<dbReference type="Pfam" id="PF14289">
    <property type="entry name" value="DUF4369"/>
    <property type="match status" value="1"/>
</dbReference>
<dbReference type="PROSITE" id="PS51352">
    <property type="entry name" value="THIOREDOXIN_2"/>
    <property type="match status" value="1"/>
</dbReference>